<evidence type="ECO:0000256" key="2">
    <source>
        <dbReference type="ARBA" id="ARBA00006275"/>
    </source>
</evidence>
<dbReference type="AlphaFoldDB" id="A0A2P8DD90"/>
<sequence length="496" mass="54877">MFNKKIAVVCLALSALTVGCQKKYLDTNPTDKIAPDVIFETTQNARVALNGMHRFMNTVPCVFANTDNHYDFGEKTIDIISDVMGNDMVNLDIGYNWYRWLYKYQNSRNPTAGEPILVWNFYYKIINNANNILAHIDGAQGAQADKDDIKGQAYVYRAWAYFGLIQFYQFTYKGHESAPGLPISTVATTSTTPSNKRSTVQEVYTQITSDLDAALLLLPGGGLRGDKSQLDGSVAKGVYARVALVMNDWEKAATMAREARTGYKLMSASEYGAGFKLTNNEWMWNSNISEEQSNGMNISSFFSHMDITAAGYAGAGAFRCITKELYDKIPDGDVRKTLFADEETATANEIPEYTQLKFRLESTSSWFSNLLYMRAGEMYLIEAEAQAHGASGNAVATLEELVKSRFPAYTAPAGGQALLDEIYLQRRIELWGEGFSFTDIHRLKTGLNRPTGPGNHEPAATGGVLKLDANSPSLLFKIPQSEMDANKAFTAADQNP</sequence>
<comment type="subcellular location">
    <subcellularLocation>
        <location evidence="1">Cell outer membrane</location>
    </subcellularLocation>
</comment>
<evidence type="ECO:0000256" key="1">
    <source>
        <dbReference type="ARBA" id="ARBA00004442"/>
    </source>
</evidence>
<dbReference type="Pfam" id="PF14322">
    <property type="entry name" value="SusD-like_3"/>
    <property type="match status" value="1"/>
</dbReference>
<comment type="caution">
    <text evidence="8">The sequence shown here is derived from an EMBL/GenBank/DDBJ whole genome shotgun (WGS) entry which is preliminary data.</text>
</comment>
<keyword evidence="4" id="KW-0472">Membrane</keyword>
<dbReference type="PROSITE" id="PS51257">
    <property type="entry name" value="PROKAR_LIPOPROTEIN"/>
    <property type="match status" value="1"/>
</dbReference>
<dbReference type="SUPFAM" id="SSF48452">
    <property type="entry name" value="TPR-like"/>
    <property type="match status" value="1"/>
</dbReference>
<feature type="domain" description="SusD-like N-terminal" evidence="7">
    <location>
        <begin position="95"/>
        <end position="220"/>
    </location>
</feature>
<keyword evidence="3" id="KW-0732">Signal</keyword>
<feature type="domain" description="RagB/SusD" evidence="6">
    <location>
        <begin position="369"/>
        <end position="496"/>
    </location>
</feature>
<dbReference type="OrthoDB" id="630434at2"/>
<comment type="similarity">
    <text evidence="2">Belongs to the SusD family.</text>
</comment>
<dbReference type="Proteomes" id="UP000240572">
    <property type="component" value="Unassembled WGS sequence"/>
</dbReference>
<keyword evidence="5" id="KW-0998">Cell outer membrane</keyword>
<dbReference type="Gene3D" id="1.25.40.390">
    <property type="match status" value="1"/>
</dbReference>
<gene>
    <name evidence="8" type="ORF">B0I18_1011352</name>
</gene>
<proteinExistence type="inferred from homology"/>
<evidence type="ECO:0000313" key="8">
    <source>
        <dbReference type="EMBL" id="PSK95186.1"/>
    </source>
</evidence>
<dbReference type="InterPro" id="IPR011990">
    <property type="entry name" value="TPR-like_helical_dom_sf"/>
</dbReference>
<keyword evidence="9" id="KW-1185">Reference proteome</keyword>
<organism evidence="8 9">
    <name type="scientific">Taibaiella chishuiensis</name>
    <dbReference type="NCBI Taxonomy" id="1434707"/>
    <lineage>
        <taxon>Bacteria</taxon>
        <taxon>Pseudomonadati</taxon>
        <taxon>Bacteroidota</taxon>
        <taxon>Chitinophagia</taxon>
        <taxon>Chitinophagales</taxon>
        <taxon>Chitinophagaceae</taxon>
        <taxon>Taibaiella</taxon>
    </lineage>
</organism>
<evidence type="ECO:0000259" key="6">
    <source>
        <dbReference type="Pfam" id="PF07980"/>
    </source>
</evidence>
<reference evidence="8 9" key="1">
    <citation type="submission" date="2018-03" db="EMBL/GenBank/DDBJ databases">
        <title>Genomic Encyclopedia of Type Strains, Phase III (KMG-III): the genomes of soil and plant-associated and newly described type strains.</title>
        <authorList>
            <person name="Whitman W."/>
        </authorList>
    </citation>
    <scope>NUCLEOTIDE SEQUENCE [LARGE SCALE GENOMIC DNA]</scope>
    <source>
        <strain evidence="8 9">CGMCC 1.12700</strain>
    </source>
</reference>
<evidence type="ECO:0000256" key="5">
    <source>
        <dbReference type="ARBA" id="ARBA00023237"/>
    </source>
</evidence>
<evidence type="ECO:0000313" key="9">
    <source>
        <dbReference type="Proteomes" id="UP000240572"/>
    </source>
</evidence>
<dbReference type="InterPro" id="IPR033985">
    <property type="entry name" value="SusD-like_N"/>
</dbReference>
<accession>A0A2P8DD90</accession>
<evidence type="ECO:0000259" key="7">
    <source>
        <dbReference type="Pfam" id="PF14322"/>
    </source>
</evidence>
<dbReference type="InterPro" id="IPR012944">
    <property type="entry name" value="SusD_RagB_dom"/>
</dbReference>
<dbReference type="EMBL" id="PYGD01000001">
    <property type="protein sequence ID" value="PSK95186.1"/>
    <property type="molecule type" value="Genomic_DNA"/>
</dbReference>
<name>A0A2P8DD90_9BACT</name>
<evidence type="ECO:0000256" key="4">
    <source>
        <dbReference type="ARBA" id="ARBA00023136"/>
    </source>
</evidence>
<dbReference type="RefSeq" id="WP_106521856.1">
    <property type="nucleotide sequence ID" value="NZ_PYGD01000001.1"/>
</dbReference>
<evidence type="ECO:0000256" key="3">
    <source>
        <dbReference type="ARBA" id="ARBA00022729"/>
    </source>
</evidence>
<protein>
    <submittedName>
        <fullName evidence="8">SusD-like starch-binding protein associating with outer membrane</fullName>
    </submittedName>
</protein>
<dbReference type="Pfam" id="PF07980">
    <property type="entry name" value="SusD_RagB"/>
    <property type="match status" value="1"/>
</dbReference>
<dbReference type="GO" id="GO:0009279">
    <property type="term" value="C:cell outer membrane"/>
    <property type="evidence" value="ECO:0007669"/>
    <property type="project" value="UniProtKB-SubCell"/>
</dbReference>